<evidence type="ECO:0000256" key="3">
    <source>
        <dbReference type="ARBA" id="ARBA00023163"/>
    </source>
</evidence>
<proteinExistence type="predicted"/>
<dbReference type="HOGENOM" id="CLU_083287_12_3_9"/>
<organism evidence="5 6">
    <name type="scientific">Ruminiclostridium cellulolyticum (strain ATCC 35319 / DSM 5812 / JCM 6584 / H10)</name>
    <name type="common">Clostridium cellulolyticum</name>
    <dbReference type="NCBI Taxonomy" id="394503"/>
    <lineage>
        <taxon>Bacteria</taxon>
        <taxon>Bacillati</taxon>
        <taxon>Bacillota</taxon>
        <taxon>Clostridia</taxon>
        <taxon>Eubacteriales</taxon>
        <taxon>Oscillospiraceae</taxon>
        <taxon>Ruminiclostridium</taxon>
    </lineage>
</organism>
<evidence type="ECO:0000259" key="4">
    <source>
        <dbReference type="PROSITE" id="PS50995"/>
    </source>
</evidence>
<gene>
    <name evidence="5" type="ordered locus">Ccel_0410</name>
</gene>
<dbReference type="InterPro" id="IPR036390">
    <property type="entry name" value="WH_DNA-bd_sf"/>
</dbReference>
<dbReference type="PRINTS" id="PR00598">
    <property type="entry name" value="HTHMARR"/>
</dbReference>
<reference evidence="5 6" key="1">
    <citation type="submission" date="2009-01" db="EMBL/GenBank/DDBJ databases">
        <title>Complete sequence of Clostridium cellulolyticum H10.</title>
        <authorList>
            <consortium name="US DOE Joint Genome Institute"/>
            <person name="Lucas S."/>
            <person name="Copeland A."/>
            <person name="Lapidus A."/>
            <person name="Glavina del Rio T."/>
            <person name="Dalin E."/>
            <person name="Tice H."/>
            <person name="Bruce D."/>
            <person name="Goodwin L."/>
            <person name="Pitluck S."/>
            <person name="Chertkov O."/>
            <person name="Saunders E."/>
            <person name="Brettin T."/>
            <person name="Detter J.C."/>
            <person name="Han C."/>
            <person name="Larimer F."/>
            <person name="Land M."/>
            <person name="Hauser L."/>
            <person name="Kyrpides N."/>
            <person name="Ivanova N."/>
            <person name="Zhou J."/>
            <person name="Richardson P."/>
        </authorList>
    </citation>
    <scope>NUCLEOTIDE SEQUENCE [LARGE SCALE GENOMIC DNA]</scope>
    <source>
        <strain evidence="6">ATCC 35319 / DSM 5812 / JCM 6584 / H10</strain>
    </source>
</reference>
<protein>
    <submittedName>
        <fullName evidence="5">Transcriptional regulator, MarR family</fullName>
    </submittedName>
</protein>
<dbReference type="GO" id="GO:0003700">
    <property type="term" value="F:DNA-binding transcription factor activity"/>
    <property type="evidence" value="ECO:0007669"/>
    <property type="project" value="InterPro"/>
</dbReference>
<feature type="domain" description="HTH marR-type" evidence="4">
    <location>
        <begin position="1"/>
        <end position="142"/>
    </location>
</feature>
<dbReference type="Gene3D" id="1.10.10.10">
    <property type="entry name" value="Winged helix-like DNA-binding domain superfamily/Winged helix DNA-binding domain"/>
    <property type="match status" value="1"/>
</dbReference>
<dbReference type="AlphaFoldDB" id="B8I5X7"/>
<sequence length="152" mass="17528">MNEQPNIDIRRFVETFEKLARAERRKQSLFGLKQSEVRVLLCIEQLSHENKQIITVSEISKKMLVTSPTVTELIKSLSTNGYIERCVDPQDKRVSDIKLTDKGEKIVQKLITYFTSLFSGLIEKIGVEQSETLLDLLDQVCLYLNETNLESY</sequence>
<dbReference type="EMBL" id="CP001348">
    <property type="protein sequence ID" value="ACL74794.1"/>
    <property type="molecule type" value="Genomic_DNA"/>
</dbReference>
<dbReference type="SMART" id="SM00529">
    <property type="entry name" value="HTH_DTXR"/>
    <property type="match status" value="1"/>
</dbReference>
<dbReference type="eggNOG" id="COG1846">
    <property type="taxonomic scope" value="Bacteria"/>
</dbReference>
<dbReference type="KEGG" id="cce:Ccel_0410"/>
<name>B8I5X7_RUMCH</name>
<keyword evidence="6" id="KW-1185">Reference proteome</keyword>
<dbReference type="SUPFAM" id="SSF46785">
    <property type="entry name" value="Winged helix' DNA-binding domain"/>
    <property type="match status" value="1"/>
</dbReference>
<dbReference type="RefSeq" id="WP_012634856.1">
    <property type="nucleotide sequence ID" value="NC_011898.1"/>
</dbReference>
<evidence type="ECO:0000256" key="1">
    <source>
        <dbReference type="ARBA" id="ARBA00023015"/>
    </source>
</evidence>
<keyword evidence="3" id="KW-0804">Transcription</keyword>
<evidence type="ECO:0000256" key="2">
    <source>
        <dbReference type="ARBA" id="ARBA00023125"/>
    </source>
</evidence>
<dbReference type="GO" id="GO:0003677">
    <property type="term" value="F:DNA binding"/>
    <property type="evidence" value="ECO:0007669"/>
    <property type="project" value="UniProtKB-KW"/>
</dbReference>
<dbReference type="InterPro" id="IPR036388">
    <property type="entry name" value="WH-like_DNA-bd_sf"/>
</dbReference>
<keyword evidence="2" id="KW-0238">DNA-binding</keyword>
<dbReference type="PROSITE" id="PS50995">
    <property type="entry name" value="HTH_MARR_2"/>
    <property type="match status" value="1"/>
</dbReference>
<evidence type="ECO:0000313" key="5">
    <source>
        <dbReference type="EMBL" id="ACL74794.1"/>
    </source>
</evidence>
<dbReference type="InterPro" id="IPR022689">
    <property type="entry name" value="Iron_dep_repressor"/>
</dbReference>
<keyword evidence="1" id="KW-0805">Transcription regulation</keyword>
<dbReference type="GO" id="GO:0046914">
    <property type="term" value="F:transition metal ion binding"/>
    <property type="evidence" value="ECO:0007669"/>
    <property type="project" value="InterPro"/>
</dbReference>
<dbReference type="Proteomes" id="UP000001349">
    <property type="component" value="Chromosome"/>
</dbReference>
<evidence type="ECO:0000313" key="6">
    <source>
        <dbReference type="Proteomes" id="UP000001349"/>
    </source>
</evidence>
<dbReference type="STRING" id="394503.Ccel_0410"/>
<dbReference type="SMART" id="SM00347">
    <property type="entry name" value="HTH_MARR"/>
    <property type="match status" value="1"/>
</dbReference>
<dbReference type="Pfam" id="PF01047">
    <property type="entry name" value="MarR"/>
    <property type="match status" value="1"/>
</dbReference>
<dbReference type="PANTHER" id="PTHR42756:SF1">
    <property type="entry name" value="TRANSCRIPTIONAL REPRESSOR OF EMRAB OPERON"/>
    <property type="match status" value="1"/>
</dbReference>
<dbReference type="PANTHER" id="PTHR42756">
    <property type="entry name" value="TRANSCRIPTIONAL REGULATOR, MARR"/>
    <property type="match status" value="1"/>
</dbReference>
<dbReference type="InterPro" id="IPR000835">
    <property type="entry name" value="HTH_MarR-typ"/>
</dbReference>
<accession>B8I5X7</accession>
<dbReference type="OrthoDB" id="163346at2"/>